<feature type="transmembrane region" description="Helical" evidence="1">
    <location>
        <begin position="130"/>
        <end position="150"/>
    </location>
</feature>
<organism evidence="2 3">
    <name type="scientific">Burkholderia contaminans</name>
    <dbReference type="NCBI Taxonomy" id="488447"/>
    <lineage>
        <taxon>Bacteria</taxon>
        <taxon>Pseudomonadati</taxon>
        <taxon>Pseudomonadota</taxon>
        <taxon>Betaproteobacteria</taxon>
        <taxon>Burkholderiales</taxon>
        <taxon>Burkholderiaceae</taxon>
        <taxon>Burkholderia</taxon>
        <taxon>Burkholderia cepacia complex</taxon>
    </lineage>
</organism>
<dbReference type="AlphaFoldDB" id="A0A3N8R6P7"/>
<keyword evidence="1" id="KW-0812">Transmembrane</keyword>
<feature type="transmembrane region" description="Helical" evidence="1">
    <location>
        <begin position="57"/>
        <end position="78"/>
    </location>
</feature>
<comment type="caution">
    <text evidence="2">The sequence shown here is derived from an EMBL/GenBank/DDBJ whole genome shotgun (WGS) entry which is preliminary data.</text>
</comment>
<gene>
    <name evidence="2" type="ORF">DF037_18110</name>
</gene>
<name>A0A3N8R6P7_9BURK</name>
<dbReference type="RefSeq" id="WP_124618327.1">
    <property type="nucleotide sequence ID" value="NZ_JAPQZI010000020.1"/>
</dbReference>
<feature type="transmembrane region" description="Helical" evidence="1">
    <location>
        <begin position="162"/>
        <end position="180"/>
    </location>
</feature>
<evidence type="ECO:0000313" key="3">
    <source>
        <dbReference type="Proteomes" id="UP000269271"/>
    </source>
</evidence>
<reference evidence="2 3" key="1">
    <citation type="submission" date="2018-08" db="EMBL/GenBank/DDBJ databases">
        <title>Comparative analysis of Burkholderia isolates from Puerto Rico.</title>
        <authorList>
            <person name="Hall C."/>
            <person name="Sahl J."/>
            <person name="Wagner D."/>
        </authorList>
    </citation>
    <scope>NUCLEOTIDE SEQUENCE [LARGE SCALE GENOMIC DNA]</scope>
    <source>
        <strain evidence="2 3">Bp9001</strain>
    </source>
</reference>
<accession>A0A3N8R6P7</accession>
<dbReference type="EMBL" id="QTQX01000011">
    <property type="protein sequence ID" value="RQT27446.1"/>
    <property type="molecule type" value="Genomic_DNA"/>
</dbReference>
<evidence type="ECO:0000256" key="1">
    <source>
        <dbReference type="SAM" id="Phobius"/>
    </source>
</evidence>
<proteinExistence type="predicted"/>
<protein>
    <submittedName>
        <fullName evidence="2">Uncharacterized protein</fullName>
    </submittedName>
</protein>
<feature type="transmembrane region" description="Helical" evidence="1">
    <location>
        <begin position="90"/>
        <end position="110"/>
    </location>
</feature>
<sequence>MMEIVGDIVRPYAEFIVPASYNLQQTLEGLGAKVDIGHDAVIPGAAMYTILEPGIPIWLVVFCVALAMWGVMLLSMIASYCLGLKKGVSIGIGMWILPACLSILGLLPHYRGVPATFHLGSSGAIGTPWGMLPLVLLGLIAGWSLAVILVDLFSLGDRYQSYFDHLWVALAVLTGLFFVADSSNRQNERALSETTENVRLASNYLLAQVKRYDQAFCHNTSLPASSSCRWAADIQGTLVTYAYNEYRFFWTVGPDSATALYAPNVRQPSSESISRLRVELNEINRSLCGAGRQRQGDWCDITPANICNPDEQHRDYMMRPVAISSECIVPMLVHLKSKSEAEHIAAAEADTSQHWRHIYYMAFSVFAGVKIGNTTARLHAVGREPRLMQLLNRLVRMLFAGCTRFARLIVLLMRLVCERIADTAARAVRGFRQRASKKSKEDLPPRT</sequence>
<evidence type="ECO:0000313" key="2">
    <source>
        <dbReference type="EMBL" id="RQT27446.1"/>
    </source>
</evidence>
<keyword evidence="1" id="KW-0472">Membrane</keyword>
<dbReference type="Proteomes" id="UP000269271">
    <property type="component" value="Unassembled WGS sequence"/>
</dbReference>
<keyword evidence="1" id="KW-1133">Transmembrane helix</keyword>